<evidence type="ECO:0000313" key="1">
    <source>
        <dbReference type="EMBL" id="RDX66030.1"/>
    </source>
</evidence>
<organism evidence="1 2">
    <name type="scientific">Mucuna pruriens</name>
    <name type="common">Velvet bean</name>
    <name type="synonym">Dolichos pruriens</name>
    <dbReference type="NCBI Taxonomy" id="157652"/>
    <lineage>
        <taxon>Eukaryota</taxon>
        <taxon>Viridiplantae</taxon>
        <taxon>Streptophyta</taxon>
        <taxon>Embryophyta</taxon>
        <taxon>Tracheophyta</taxon>
        <taxon>Spermatophyta</taxon>
        <taxon>Magnoliopsida</taxon>
        <taxon>eudicotyledons</taxon>
        <taxon>Gunneridae</taxon>
        <taxon>Pentapetalae</taxon>
        <taxon>rosids</taxon>
        <taxon>fabids</taxon>
        <taxon>Fabales</taxon>
        <taxon>Fabaceae</taxon>
        <taxon>Papilionoideae</taxon>
        <taxon>50 kb inversion clade</taxon>
        <taxon>NPAAA clade</taxon>
        <taxon>indigoferoid/millettioid clade</taxon>
        <taxon>Phaseoleae</taxon>
        <taxon>Mucuna</taxon>
    </lineage>
</organism>
<dbReference type="OrthoDB" id="1434596at2759"/>
<proteinExistence type="predicted"/>
<feature type="non-terminal residue" evidence="1">
    <location>
        <position position="1"/>
    </location>
</feature>
<name>A0A371EIZ9_MUCPR</name>
<dbReference type="EMBL" id="QJKJ01013624">
    <property type="protein sequence ID" value="RDX66030.1"/>
    <property type="molecule type" value="Genomic_DNA"/>
</dbReference>
<gene>
    <name evidence="1" type="ORF">CR513_55248</name>
</gene>
<evidence type="ECO:0000313" key="2">
    <source>
        <dbReference type="Proteomes" id="UP000257109"/>
    </source>
</evidence>
<comment type="caution">
    <text evidence="1">The sequence shown here is derived from an EMBL/GenBank/DDBJ whole genome shotgun (WGS) entry which is preliminary data.</text>
</comment>
<protein>
    <submittedName>
        <fullName evidence="1">Uncharacterized protein</fullName>
    </submittedName>
</protein>
<reference evidence="1" key="1">
    <citation type="submission" date="2018-05" db="EMBL/GenBank/DDBJ databases">
        <title>Draft genome of Mucuna pruriens seed.</title>
        <authorList>
            <person name="Nnadi N.E."/>
            <person name="Vos R."/>
            <person name="Hasami M.H."/>
            <person name="Devisetty U.K."/>
            <person name="Aguiy J.C."/>
        </authorList>
    </citation>
    <scope>NUCLEOTIDE SEQUENCE [LARGE SCALE GENOMIC DNA]</scope>
    <source>
        <strain evidence="1">JCA_2017</strain>
    </source>
</reference>
<sequence length="135" mass="15674">MAEFTTKFERLAGVMKGLDEQFFMRIFSNGLRKEIRVELKLHKGKSLSGMMNKAHVIKEKNIAIAKVATFLLTHDEIQEKVKKGECFCYDEKYGPNHVYRNKQLNYYRFTTQKSLKVWSSLKGCKVVVLIDCGVM</sequence>
<accession>A0A371EIZ9</accession>
<keyword evidence="2" id="KW-1185">Reference proteome</keyword>
<dbReference type="Proteomes" id="UP000257109">
    <property type="component" value="Unassembled WGS sequence"/>
</dbReference>
<dbReference type="AlphaFoldDB" id="A0A371EIZ9"/>